<organism evidence="5 6">
    <name type="scientific">Streptomyces vulcanius</name>
    <dbReference type="NCBI Taxonomy" id="1441876"/>
    <lineage>
        <taxon>Bacteria</taxon>
        <taxon>Bacillati</taxon>
        <taxon>Actinomycetota</taxon>
        <taxon>Actinomycetes</taxon>
        <taxon>Kitasatosporales</taxon>
        <taxon>Streptomycetaceae</taxon>
        <taxon>Streptomyces</taxon>
    </lineage>
</organism>
<dbReference type="InterPro" id="IPR035965">
    <property type="entry name" value="PAS-like_dom_sf"/>
</dbReference>
<dbReference type="Gene3D" id="1.10.10.10">
    <property type="entry name" value="Winged helix-like DNA-binding domain superfamily/Winged helix DNA-binding domain"/>
    <property type="match status" value="1"/>
</dbReference>
<reference evidence="6" key="1">
    <citation type="journal article" date="2019" name="Int. J. Syst. Evol. Microbiol.">
        <title>The Global Catalogue of Microorganisms (GCM) 10K type strain sequencing project: providing services to taxonomists for standard genome sequencing and annotation.</title>
        <authorList>
            <consortium name="The Broad Institute Genomics Platform"/>
            <consortium name="The Broad Institute Genome Sequencing Center for Infectious Disease"/>
            <person name="Wu L."/>
            <person name="Ma J."/>
        </authorList>
    </citation>
    <scope>NUCLEOTIDE SEQUENCE [LARGE SCALE GENOMIC DNA]</scope>
    <source>
        <strain evidence="6">CGMCC 4.7177</strain>
    </source>
</reference>
<dbReference type="Pfam" id="PF07228">
    <property type="entry name" value="SpoIIE"/>
    <property type="match status" value="1"/>
</dbReference>
<dbReference type="SMART" id="SM01012">
    <property type="entry name" value="ANTAR"/>
    <property type="match status" value="1"/>
</dbReference>
<dbReference type="InterPro" id="IPR013655">
    <property type="entry name" value="PAS_fold_3"/>
</dbReference>
<dbReference type="Gene3D" id="3.30.450.20">
    <property type="entry name" value="PAS domain"/>
    <property type="match status" value="1"/>
</dbReference>
<dbReference type="InterPro" id="IPR052016">
    <property type="entry name" value="Bact_Sigma-Reg"/>
</dbReference>
<dbReference type="InterPro" id="IPR005561">
    <property type="entry name" value="ANTAR"/>
</dbReference>
<accession>A0ABV9ASQ2</accession>
<proteinExistence type="predicted"/>
<comment type="caution">
    <text evidence="5">The sequence shown here is derived from an EMBL/GenBank/DDBJ whole genome shotgun (WGS) entry which is preliminary data.</text>
</comment>
<dbReference type="SUPFAM" id="SSF55781">
    <property type="entry name" value="GAF domain-like"/>
    <property type="match status" value="1"/>
</dbReference>
<dbReference type="PROSITE" id="PS50113">
    <property type="entry name" value="PAC"/>
    <property type="match status" value="1"/>
</dbReference>
<evidence type="ECO:0000313" key="6">
    <source>
        <dbReference type="Proteomes" id="UP001595839"/>
    </source>
</evidence>
<protein>
    <submittedName>
        <fullName evidence="5">SpoIIE family protein phosphatase</fullName>
    </submittedName>
</protein>
<keyword evidence="1" id="KW-0378">Hydrolase</keyword>
<gene>
    <name evidence="5" type="ORF">ACFPIH_22005</name>
</gene>
<dbReference type="SUPFAM" id="SSF81606">
    <property type="entry name" value="PP2C-like"/>
    <property type="match status" value="1"/>
</dbReference>
<sequence>MSADRRGVDALALTVERLRQDLERAQETADARALIGIATGILVERGHGGPSEADRYLRRLADTAGLPLLEVAADIVNAASDDGLSEALRPDASERENGPRHAGTALRLRTAESGTRSDDPQTAAEALLRHAVSPLGGTALAVWRAAFDGSLDLVGHAGLTAVEARRWRYVPPGVGTLPQLALTDGRSRWYGSLPDGFPGIGTAAGPVGARAILPARLGGRIMGFLEACWPATRSPLNGAEFRRLETLADLCAHTFTGEDTTTDATVGPLADLADGLLDPSMVLRPLVDDEGRIGEFLITHVNRYFTDLAGGVPLAGKRLLEAFPLAARDGDLYDCLARVHSTGEALRTERMAVAALAGSVPLTVMAAVSISRFGEETLLSLRVEREADRLAALLHHVQRLAQVGGFEENLVTGEISWSRQLFDLHGLPPGSSPVPLRRLPSYVHPDDSVSADRFLRTLMQRHRPASTAFRLRRADGIVRHIRVIAEPVTDGLGALVSVRGAFQDVSTHHWTEVALAATRGQLADAELQAAERNRLALQLQQAIMPPVPAPLDMSGLHVAVRYRPAEKEHLVGGDWYDAVVLPSKEIMVAVGDVAGHGIGAATDMIVLRNALRGLATTGAGPAQLMSWLNSVAHHLTDQISATAVCGLYSPETGVLRWARAGHPAPVLIRDGHASALPLPRGILLGAVAEARYEEQQLTLTSGDRLLLYTDGLVERRGVSVEKSLEQLLVSAGGPTTGLEEHLDQLLLHSRSDTDDDTCLIGIQMS</sequence>
<dbReference type="Gene3D" id="3.60.40.10">
    <property type="entry name" value="PPM-type phosphatase domain"/>
    <property type="match status" value="1"/>
</dbReference>
<dbReference type="InterPro" id="IPR036388">
    <property type="entry name" value="WH-like_DNA-bd_sf"/>
</dbReference>
<dbReference type="PANTHER" id="PTHR43156">
    <property type="entry name" value="STAGE II SPORULATION PROTEIN E-RELATED"/>
    <property type="match status" value="1"/>
</dbReference>
<dbReference type="PANTHER" id="PTHR43156:SF2">
    <property type="entry name" value="STAGE II SPORULATION PROTEIN E"/>
    <property type="match status" value="1"/>
</dbReference>
<keyword evidence="6" id="KW-1185">Reference proteome</keyword>
<feature type="domain" description="PAC" evidence="3">
    <location>
        <begin position="465"/>
        <end position="517"/>
    </location>
</feature>
<dbReference type="SMART" id="SM00331">
    <property type="entry name" value="PP2C_SIG"/>
    <property type="match status" value="1"/>
</dbReference>
<dbReference type="CDD" id="cd00130">
    <property type="entry name" value="PAS"/>
    <property type="match status" value="1"/>
</dbReference>
<feature type="compositionally biased region" description="Basic and acidic residues" evidence="2">
    <location>
        <begin position="88"/>
        <end position="99"/>
    </location>
</feature>
<dbReference type="InterPro" id="IPR001932">
    <property type="entry name" value="PPM-type_phosphatase-like_dom"/>
</dbReference>
<evidence type="ECO:0000256" key="2">
    <source>
        <dbReference type="SAM" id="MobiDB-lite"/>
    </source>
</evidence>
<evidence type="ECO:0000313" key="5">
    <source>
        <dbReference type="EMBL" id="MFC4502171.1"/>
    </source>
</evidence>
<feature type="domain" description="ANTAR" evidence="4">
    <location>
        <begin position="15"/>
        <end position="76"/>
    </location>
</feature>
<name>A0ABV9ASQ2_9ACTN</name>
<dbReference type="Proteomes" id="UP001595839">
    <property type="component" value="Unassembled WGS sequence"/>
</dbReference>
<evidence type="ECO:0000256" key="1">
    <source>
        <dbReference type="ARBA" id="ARBA00022801"/>
    </source>
</evidence>
<dbReference type="InterPro" id="IPR000014">
    <property type="entry name" value="PAS"/>
</dbReference>
<dbReference type="InterPro" id="IPR000700">
    <property type="entry name" value="PAS-assoc_C"/>
</dbReference>
<evidence type="ECO:0000259" key="3">
    <source>
        <dbReference type="PROSITE" id="PS50113"/>
    </source>
</evidence>
<dbReference type="Pfam" id="PF08447">
    <property type="entry name" value="PAS_3"/>
    <property type="match status" value="1"/>
</dbReference>
<feature type="region of interest" description="Disordered" evidence="2">
    <location>
        <begin position="87"/>
        <end position="121"/>
    </location>
</feature>
<dbReference type="SUPFAM" id="SSF55785">
    <property type="entry name" value="PYP-like sensor domain (PAS domain)"/>
    <property type="match status" value="1"/>
</dbReference>
<evidence type="ECO:0000259" key="4">
    <source>
        <dbReference type="PROSITE" id="PS50921"/>
    </source>
</evidence>
<dbReference type="InterPro" id="IPR036457">
    <property type="entry name" value="PPM-type-like_dom_sf"/>
</dbReference>
<dbReference type="EMBL" id="JBHSFK010000014">
    <property type="protein sequence ID" value="MFC4502171.1"/>
    <property type="molecule type" value="Genomic_DNA"/>
</dbReference>
<dbReference type="Pfam" id="PF03861">
    <property type="entry name" value="ANTAR"/>
    <property type="match status" value="1"/>
</dbReference>
<dbReference type="PROSITE" id="PS50921">
    <property type="entry name" value="ANTAR"/>
    <property type="match status" value="1"/>
</dbReference>
<dbReference type="RefSeq" id="WP_381164509.1">
    <property type="nucleotide sequence ID" value="NZ_JBHSFK010000014.1"/>
</dbReference>
<dbReference type="NCBIfam" id="TIGR00229">
    <property type="entry name" value="sensory_box"/>
    <property type="match status" value="1"/>
</dbReference>